<reference evidence="3 4" key="1">
    <citation type="submission" date="2018-12" db="EMBL/GenBank/DDBJ databases">
        <authorList>
            <person name="Yang Y."/>
        </authorList>
    </citation>
    <scope>NUCLEOTIDE SEQUENCE [LARGE SCALE GENOMIC DNA]</scope>
    <source>
        <strain evidence="3 4">GSF71</strain>
    </source>
</reference>
<dbReference type="AlphaFoldDB" id="A0A433J209"/>
<proteinExistence type="predicted"/>
<evidence type="ECO:0000313" key="3">
    <source>
        <dbReference type="EMBL" id="RUQ65114.1"/>
    </source>
</evidence>
<evidence type="ECO:0000256" key="1">
    <source>
        <dbReference type="SAM" id="MobiDB-lite"/>
    </source>
</evidence>
<dbReference type="Proteomes" id="UP000280346">
    <property type="component" value="Unassembled WGS sequence"/>
</dbReference>
<evidence type="ECO:0000259" key="2">
    <source>
        <dbReference type="Pfam" id="PF13763"/>
    </source>
</evidence>
<keyword evidence="4" id="KW-1185">Reference proteome</keyword>
<feature type="domain" description="DUF4167" evidence="2">
    <location>
        <begin position="18"/>
        <end position="78"/>
    </location>
</feature>
<comment type="caution">
    <text evidence="3">The sequence shown here is derived from an EMBL/GenBank/DDBJ whole genome shotgun (WGS) entry which is preliminary data.</text>
</comment>
<dbReference type="OrthoDB" id="7307544at2"/>
<feature type="compositionally biased region" description="Basic and acidic residues" evidence="1">
    <location>
        <begin position="52"/>
        <end position="61"/>
    </location>
</feature>
<feature type="region of interest" description="Disordered" evidence="1">
    <location>
        <begin position="1"/>
        <end position="61"/>
    </location>
</feature>
<sequence>MSFEKSSGPRVPRPQYNKSRPQNNGPRPASRSSSGVNGSAQQKHTQWLSRMADAERAGDTIEAENCRQHAEHWFRVTRGQD</sequence>
<name>A0A433J209_9PROT</name>
<dbReference type="InterPro" id="IPR025430">
    <property type="entry name" value="DUF4167"/>
</dbReference>
<gene>
    <name evidence="3" type="ORF">EJ913_25545</name>
</gene>
<dbReference type="RefSeq" id="WP_127003256.1">
    <property type="nucleotide sequence ID" value="NZ_CP173192.1"/>
</dbReference>
<organism evidence="3 4">
    <name type="scientific">Azospirillum doebereinerae</name>
    <dbReference type="NCBI Taxonomy" id="92933"/>
    <lineage>
        <taxon>Bacteria</taxon>
        <taxon>Pseudomonadati</taxon>
        <taxon>Pseudomonadota</taxon>
        <taxon>Alphaproteobacteria</taxon>
        <taxon>Rhodospirillales</taxon>
        <taxon>Azospirillaceae</taxon>
        <taxon>Azospirillum</taxon>
    </lineage>
</organism>
<accession>A0A433J209</accession>
<dbReference type="Pfam" id="PF13763">
    <property type="entry name" value="DUF4167"/>
    <property type="match status" value="1"/>
</dbReference>
<dbReference type="EMBL" id="RZIJ01000027">
    <property type="protein sequence ID" value="RUQ65114.1"/>
    <property type="molecule type" value="Genomic_DNA"/>
</dbReference>
<feature type="compositionally biased region" description="Polar residues" evidence="1">
    <location>
        <begin position="16"/>
        <end position="48"/>
    </location>
</feature>
<evidence type="ECO:0000313" key="4">
    <source>
        <dbReference type="Proteomes" id="UP000280346"/>
    </source>
</evidence>
<protein>
    <submittedName>
        <fullName evidence="3">DUF4167 domain-containing protein</fullName>
    </submittedName>
</protein>